<evidence type="ECO:0000313" key="2">
    <source>
        <dbReference type="Proteomes" id="UP000279306"/>
    </source>
</evidence>
<accession>A0A3S4RZ63</accession>
<dbReference type="EMBL" id="LR134356">
    <property type="protein sequence ID" value="VEG58689.1"/>
    <property type="molecule type" value="Genomic_DNA"/>
</dbReference>
<dbReference type="RefSeq" id="WP_109519812.1">
    <property type="nucleotide sequence ID" value="NZ_CVQQ01000003.1"/>
</dbReference>
<reference evidence="1 2" key="1">
    <citation type="submission" date="2018-12" db="EMBL/GenBank/DDBJ databases">
        <authorList>
            <consortium name="Pathogen Informatics"/>
        </authorList>
    </citation>
    <scope>NUCLEOTIDE SEQUENCE [LARGE SCALE GENOMIC DNA]</scope>
    <source>
        <strain evidence="1 2">NCTC10437</strain>
    </source>
</reference>
<keyword evidence="2" id="KW-1185">Reference proteome</keyword>
<dbReference type="KEGG" id="mauu:NCTC10437_05721"/>
<dbReference type="STRING" id="1791.GCA_001049355_01593"/>
<proteinExistence type="predicted"/>
<evidence type="ECO:0008006" key="3">
    <source>
        <dbReference type="Google" id="ProtNLM"/>
    </source>
</evidence>
<dbReference type="OrthoDB" id="459260at2"/>
<sequence>MDDLILDHEIVDDVLEGFGDALGADTIRYRNHVYRGLNYQRKLLTTNAIPDEVAVAWALHDMGLWTSGWDYIPPSMKHLAELAPRYGLRQVDRALHMVEQHHKVRRCQDEWVETFRIADRIDVARGHLRSGLTRTDIRSVVKAFPYNGFHGLLVRNGARWAATHPLRPLPMLRW</sequence>
<organism evidence="1 2">
    <name type="scientific">Mycolicibacterium aurum</name>
    <name type="common">Mycobacterium aurum</name>
    <dbReference type="NCBI Taxonomy" id="1791"/>
    <lineage>
        <taxon>Bacteria</taxon>
        <taxon>Bacillati</taxon>
        <taxon>Actinomycetota</taxon>
        <taxon>Actinomycetes</taxon>
        <taxon>Mycobacteriales</taxon>
        <taxon>Mycobacteriaceae</taxon>
        <taxon>Mycolicibacterium</taxon>
    </lineage>
</organism>
<dbReference type="AlphaFoldDB" id="A0A3S4RZ63"/>
<name>A0A3S4RZ63_MYCAU</name>
<dbReference type="Proteomes" id="UP000279306">
    <property type="component" value="Chromosome"/>
</dbReference>
<gene>
    <name evidence="1" type="ORF">NCTC10437_05721</name>
</gene>
<evidence type="ECO:0000313" key="1">
    <source>
        <dbReference type="EMBL" id="VEG58689.1"/>
    </source>
</evidence>
<protein>
    <recommendedName>
        <fullName evidence="3">Metal dependent phosphohydrolase</fullName>
    </recommendedName>
</protein>